<gene>
    <name evidence="2" type="ORF">ILEXP_LOCUS8619</name>
</gene>
<dbReference type="EMBL" id="CAUOFW020001097">
    <property type="protein sequence ID" value="CAK9141099.1"/>
    <property type="molecule type" value="Genomic_DNA"/>
</dbReference>
<keyword evidence="3" id="KW-1185">Reference proteome</keyword>
<evidence type="ECO:0000313" key="3">
    <source>
        <dbReference type="Proteomes" id="UP001642360"/>
    </source>
</evidence>
<evidence type="ECO:0000313" key="2">
    <source>
        <dbReference type="EMBL" id="CAK9141099.1"/>
    </source>
</evidence>
<evidence type="ECO:0000256" key="1">
    <source>
        <dbReference type="SAM" id="MobiDB-lite"/>
    </source>
</evidence>
<feature type="region of interest" description="Disordered" evidence="1">
    <location>
        <begin position="1"/>
        <end position="37"/>
    </location>
</feature>
<protein>
    <submittedName>
        <fullName evidence="2">Uncharacterized protein</fullName>
    </submittedName>
</protein>
<sequence>MAGETAGARKKRKAVNGMNKKVVTTQKKKDGEISKSSKGYTGFLNKDAKNYLKPVFVVAHFRIKEIEVSPDFISKMLKVLRLVIIEDIIVFPYKSKEEVPSMETVIETICDAAINCVDENSKIY</sequence>
<organism evidence="2 3">
    <name type="scientific">Ilex paraguariensis</name>
    <name type="common">yerba mate</name>
    <dbReference type="NCBI Taxonomy" id="185542"/>
    <lineage>
        <taxon>Eukaryota</taxon>
        <taxon>Viridiplantae</taxon>
        <taxon>Streptophyta</taxon>
        <taxon>Embryophyta</taxon>
        <taxon>Tracheophyta</taxon>
        <taxon>Spermatophyta</taxon>
        <taxon>Magnoliopsida</taxon>
        <taxon>eudicotyledons</taxon>
        <taxon>Gunneridae</taxon>
        <taxon>Pentapetalae</taxon>
        <taxon>asterids</taxon>
        <taxon>campanulids</taxon>
        <taxon>Aquifoliales</taxon>
        <taxon>Aquifoliaceae</taxon>
        <taxon>Ilex</taxon>
    </lineage>
</organism>
<dbReference type="AlphaFoldDB" id="A0ABC8RDL5"/>
<name>A0ABC8RDL5_9AQUA</name>
<dbReference type="Proteomes" id="UP001642360">
    <property type="component" value="Unassembled WGS sequence"/>
</dbReference>
<accession>A0ABC8RDL5</accession>
<proteinExistence type="predicted"/>
<comment type="caution">
    <text evidence="2">The sequence shown here is derived from an EMBL/GenBank/DDBJ whole genome shotgun (WGS) entry which is preliminary data.</text>
</comment>
<reference evidence="2 3" key="1">
    <citation type="submission" date="2024-02" db="EMBL/GenBank/DDBJ databases">
        <authorList>
            <person name="Vignale AGUSTIN F."/>
            <person name="Sosa J E."/>
            <person name="Modenutti C."/>
        </authorList>
    </citation>
    <scope>NUCLEOTIDE SEQUENCE [LARGE SCALE GENOMIC DNA]</scope>
</reference>